<evidence type="ECO:0000313" key="3">
    <source>
        <dbReference type="Proteomes" id="UP000249746"/>
    </source>
</evidence>
<dbReference type="RefSeq" id="WP_111229515.1">
    <property type="nucleotide sequence ID" value="NZ_NBIU01000007.1"/>
</dbReference>
<dbReference type="Proteomes" id="UP000249746">
    <property type="component" value="Unassembled WGS sequence"/>
</dbReference>
<keyword evidence="1" id="KW-1133">Transmembrane helix</keyword>
<feature type="transmembrane region" description="Helical" evidence="1">
    <location>
        <begin position="16"/>
        <end position="34"/>
    </location>
</feature>
<keyword evidence="3" id="KW-1185">Reference proteome</keyword>
<sequence>MPPLDRKKAELEELKTYRNFALTSLLALIAFIFTKMNETSFMVLVLSLFAIGFLGISVVILQVKIFKLIREIGEL</sequence>
<comment type="caution">
    <text evidence="2">The sequence shown here is derived from an EMBL/GenBank/DDBJ whole genome shotgun (WGS) entry which is preliminary data.</text>
</comment>
<keyword evidence="1" id="KW-0812">Transmembrane</keyword>
<dbReference type="EMBL" id="NBIU01000007">
    <property type="protein sequence ID" value="PZT48487.1"/>
    <property type="molecule type" value="Genomic_DNA"/>
</dbReference>
<evidence type="ECO:0000313" key="2">
    <source>
        <dbReference type="EMBL" id="PZT48487.1"/>
    </source>
</evidence>
<evidence type="ECO:0000256" key="1">
    <source>
        <dbReference type="SAM" id="Phobius"/>
    </source>
</evidence>
<dbReference type="AlphaFoldDB" id="A0A2W6MVP1"/>
<gene>
    <name evidence="2" type="ORF">B6S12_03935</name>
</gene>
<organism evidence="2 3">
    <name type="scientific">Helicobacter valdiviensis</name>
    <dbReference type="NCBI Taxonomy" id="1458358"/>
    <lineage>
        <taxon>Bacteria</taxon>
        <taxon>Pseudomonadati</taxon>
        <taxon>Campylobacterota</taxon>
        <taxon>Epsilonproteobacteria</taxon>
        <taxon>Campylobacterales</taxon>
        <taxon>Helicobacteraceae</taxon>
        <taxon>Helicobacter</taxon>
    </lineage>
</organism>
<protein>
    <submittedName>
        <fullName evidence="2">Uncharacterized protein</fullName>
    </submittedName>
</protein>
<name>A0A2W6MVP1_9HELI</name>
<reference evidence="2 3" key="1">
    <citation type="submission" date="2017-03" db="EMBL/GenBank/DDBJ databases">
        <title>Genomic and clinical evidence uncovers the enterohepatic species Helicobacter valdiviensis as a potential human intestinal pathogen.</title>
        <authorList>
            <person name="Fresia P."/>
            <person name="Jara R."/>
            <person name="Sierra R."/>
            <person name="Ferres I."/>
            <person name="Greif G."/>
            <person name="Iraola G."/>
            <person name="Collado L."/>
        </authorList>
    </citation>
    <scope>NUCLEOTIDE SEQUENCE [LARGE SCALE GENOMIC DNA]</scope>
    <source>
        <strain evidence="2 3">WBE14</strain>
    </source>
</reference>
<keyword evidence="1" id="KW-0472">Membrane</keyword>
<feature type="transmembrane region" description="Helical" evidence="1">
    <location>
        <begin position="40"/>
        <end position="61"/>
    </location>
</feature>
<proteinExistence type="predicted"/>
<dbReference type="OrthoDB" id="9944542at2"/>
<accession>A0A2W6MVP1</accession>